<sequence length="42" mass="4621">MKVKIGDKWVGEDEPCFVIAEIYHPCLAFGFGLFLGYGALSV</sequence>
<keyword evidence="1" id="KW-0812">Transmembrane</keyword>
<comment type="caution">
    <text evidence="2">The sequence shown here is derived from an EMBL/GenBank/DDBJ whole genome shotgun (WGS) entry which is preliminary data.</text>
</comment>
<gene>
    <name evidence="2" type="ORF">S01H4_32706</name>
</gene>
<dbReference type="EMBL" id="BART01017131">
    <property type="protein sequence ID" value="GAG75176.1"/>
    <property type="molecule type" value="Genomic_DNA"/>
</dbReference>
<accession>X1BSQ2</accession>
<dbReference type="AlphaFoldDB" id="X1BSQ2"/>
<name>X1BSQ2_9ZZZZ</name>
<keyword evidence="1" id="KW-0472">Membrane</keyword>
<evidence type="ECO:0000313" key="2">
    <source>
        <dbReference type="EMBL" id="GAG75176.1"/>
    </source>
</evidence>
<proteinExistence type="predicted"/>
<reference evidence="2" key="1">
    <citation type="journal article" date="2014" name="Front. Microbiol.">
        <title>High frequency of phylogenetically diverse reductive dehalogenase-homologous genes in deep subseafloor sedimentary metagenomes.</title>
        <authorList>
            <person name="Kawai M."/>
            <person name="Futagami T."/>
            <person name="Toyoda A."/>
            <person name="Takaki Y."/>
            <person name="Nishi S."/>
            <person name="Hori S."/>
            <person name="Arai W."/>
            <person name="Tsubouchi T."/>
            <person name="Morono Y."/>
            <person name="Uchiyama I."/>
            <person name="Ito T."/>
            <person name="Fujiyama A."/>
            <person name="Inagaki F."/>
            <person name="Takami H."/>
        </authorList>
    </citation>
    <scope>NUCLEOTIDE SEQUENCE</scope>
    <source>
        <strain evidence="2">Expedition CK06-06</strain>
    </source>
</reference>
<keyword evidence="1" id="KW-1133">Transmembrane helix</keyword>
<protein>
    <submittedName>
        <fullName evidence="2">Uncharacterized protein</fullName>
    </submittedName>
</protein>
<organism evidence="2">
    <name type="scientific">marine sediment metagenome</name>
    <dbReference type="NCBI Taxonomy" id="412755"/>
    <lineage>
        <taxon>unclassified sequences</taxon>
        <taxon>metagenomes</taxon>
        <taxon>ecological metagenomes</taxon>
    </lineage>
</organism>
<evidence type="ECO:0000256" key="1">
    <source>
        <dbReference type="SAM" id="Phobius"/>
    </source>
</evidence>
<feature type="transmembrane region" description="Helical" evidence="1">
    <location>
        <begin position="22"/>
        <end position="40"/>
    </location>
</feature>